<dbReference type="Pfam" id="PF00857">
    <property type="entry name" value="Isochorismatase"/>
    <property type="match status" value="1"/>
</dbReference>
<keyword evidence="1" id="KW-0378">Hydrolase</keyword>
<dbReference type="PANTHER" id="PTHR43540">
    <property type="entry name" value="PEROXYUREIDOACRYLATE/UREIDOACRYLATE AMIDOHYDROLASE-RELATED"/>
    <property type="match status" value="1"/>
</dbReference>
<proteinExistence type="predicted"/>
<dbReference type="SUPFAM" id="SSF52499">
    <property type="entry name" value="Isochorismatase-like hydrolases"/>
    <property type="match status" value="1"/>
</dbReference>
<evidence type="ECO:0000313" key="3">
    <source>
        <dbReference type="EMBL" id="AQQ60400.1"/>
    </source>
</evidence>
<protein>
    <submittedName>
        <fullName evidence="3">Isochorismatase</fullName>
    </submittedName>
</protein>
<dbReference type="RefSeq" id="WP_005218460.1">
    <property type="nucleotide sequence ID" value="NZ_CABKOK010000007.1"/>
</dbReference>
<sequence length="290" mass="32254">MQKTIEQDKIDFHRRESIARIAKIGALGASVLVGTKLHAETIDEAQEQTRKQNYININPLYVDSDKMLLPKTQMKLQKDSVGLVVVNPQIDFLSPKGVGWSLYGASIKENNTIENIGMLFRVAKALRLPTFVSYVVWNSQDLKTLPKTPMKNFSRGTKLAYGNGKGLNANDIEQSGADFLPEYKPFILDNKTILTTPRKDFGLKGSDLTTQLRISGIKQVILCGMDANVHLDSHLRDLLAEGFEVGVVRDATAGAKLPEGDGYLAGLINFRFIANELFFTPDIVQRLQNM</sequence>
<dbReference type="InterPro" id="IPR050272">
    <property type="entry name" value="Isochorismatase-like_hydrls"/>
</dbReference>
<dbReference type="PANTHER" id="PTHR43540:SF1">
    <property type="entry name" value="ISOCHORISMATASE HYDROLASE"/>
    <property type="match status" value="1"/>
</dbReference>
<dbReference type="EMBL" id="CP019645">
    <property type="protein sequence ID" value="AQQ60400.1"/>
    <property type="molecule type" value="Genomic_DNA"/>
</dbReference>
<dbReference type="Proteomes" id="UP000188298">
    <property type="component" value="Chromosome"/>
</dbReference>
<evidence type="ECO:0000313" key="4">
    <source>
        <dbReference type="Proteomes" id="UP000188298"/>
    </source>
</evidence>
<dbReference type="InterPro" id="IPR036380">
    <property type="entry name" value="Isochorismatase-like_sf"/>
</dbReference>
<dbReference type="GO" id="GO:0016787">
    <property type="term" value="F:hydrolase activity"/>
    <property type="evidence" value="ECO:0007669"/>
    <property type="project" value="UniProtKB-KW"/>
</dbReference>
<feature type="domain" description="Isochorismatase-like" evidence="2">
    <location>
        <begin position="83"/>
        <end position="256"/>
    </location>
</feature>
<gene>
    <name evidence="3" type="ORF">XJ32_10200</name>
</gene>
<dbReference type="InterPro" id="IPR000868">
    <property type="entry name" value="Isochorismatase-like_dom"/>
</dbReference>
<reference evidence="3 4" key="1">
    <citation type="submission" date="2017-02" db="EMBL/GenBank/DDBJ databases">
        <title>Whole genome sequencing of Helicobacter bilis strain AAQJH.</title>
        <authorList>
            <person name="Conlan S."/>
            <person name="Thomas P.J."/>
            <person name="Mullikin J."/>
            <person name="Palmore T.N."/>
            <person name="Frank K.M."/>
            <person name="Segre J.A."/>
        </authorList>
    </citation>
    <scope>NUCLEOTIDE SEQUENCE [LARGE SCALE GENOMIC DNA]</scope>
    <source>
        <strain evidence="3 4">AAQJH</strain>
    </source>
</reference>
<name>A0A1Q2LIS3_9HELI</name>
<organism evidence="3 4">
    <name type="scientific">Helicobacter bilis</name>
    <dbReference type="NCBI Taxonomy" id="37372"/>
    <lineage>
        <taxon>Bacteria</taxon>
        <taxon>Pseudomonadati</taxon>
        <taxon>Campylobacterota</taxon>
        <taxon>Epsilonproteobacteria</taxon>
        <taxon>Campylobacterales</taxon>
        <taxon>Helicobacteraceae</taxon>
        <taxon>Helicobacter</taxon>
    </lineage>
</organism>
<evidence type="ECO:0000256" key="1">
    <source>
        <dbReference type="ARBA" id="ARBA00022801"/>
    </source>
</evidence>
<evidence type="ECO:0000259" key="2">
    <source>
        <dbReference type="Pfam" id="PF00857"/>
    </source>
</evidence>
<dbReference type="KEGG" id="hbl:XJ32_10200"/>
<dbReference type="Gene3D" id="3.40.50.850">
    <property type="entry name" value="Isochorismatase-like"/>
    <property type="match status" value="1"/>
</dbReference>
<accession>A0A1Q2LIS3</accession>
<dbReference type="AlphaFoldDB" id="A0A1Q2LIS3"/>